<accession>A0A811UE46</accession>
<evidence type="ECO:0000313" key="2">
    <source>
        <dbReference type="EMBL" id="CAD6997522.1"/>
    </source>
</evidence>
<sequence>MNIYKLEDNAAPKKTYPVGEIIYSVLEWTDEHCIGRTKLRNTTKEPADRASGQRGGVLSH</sequence>
<dbReference type="AlphaFoldDB" id="A0A811UE46"/>
<dbReference type="EMBL" id="CAJHJT010000012">
    <property type="protein sequence ID" value="CAD6997522.1"/>
    <property type="molecule type" value="Genomic_DNA"/>
</dbReference>
<proteinExistence type="predicted"/>
<evidence type="ECO:0000313" key="3">
    <source>
        <dbReference type="Proteomes" id="UP000606786"/>
    </source>
</evidence>
<protein>
    <submittedName>
        <fullName evidence="2">(Mediterranean fruit fly) hypothetical protein</fullName>
    </submittedName>
</protein>
<keyword evidence="3" id="KW-1185">Reference proteome</keyword>
<feature type="region of interest" description="Disordered" evidence="1">
    <location>
        <begin position="36"/>
        <end position="60"/>
    </location>
</feature>
<dbReference type="Proteomes" id="UP000606786">
    <property type="component" value="Unassembled WGS sequence"/>
</dbReference>
<evidence type="ECO:0000256" key="1">
    <source>
        <dbReference type="SAM" id="MobiDB-lite"/>
    </source>
</evidence>
<name>A0A811UE46_CERCA</name>
<comment type="caution">
    <text evidence="2">The sequence shown here is derived from an EMBL/GenBank/DDBJ whole genome shotgun (WGS) entry which is preliminary data.</text>
</comment>
<reference evidence="2" key="1">
    <citation type="submission" date="2020-11" db="EMBL/GenBank/DDBJ databases">
        <authorList>
            <person name="Whitehead M."/>
        </authorList>
    </citation>
    <scope>NUCLEOTIDE SEQUENCE</scope>
    <source>
        <strain evidence="2">EGII</strain>
    </source>
</reference>
<organism evidence="2 3">
    <name type="scientific">Ceratitis capitata</name>
    <name type="common">Mediterranean fruit fly</name>
    <name type="synonym">Tephritis capitata</name>
    <dbReference type="NCBI Taxonomy" id="7213"/>
    <lineage>
        <taxon>Eukaryota</taxon>
        <taxon>Metazoa</taxon>
        <taxon>Ecdysozoa</taxon>
        <taxon>Arthropoda</taxon>
        <taxon>Hexapoda</taxon>
        <taxon>Insecta</taxon>
        <taxon>Pterygota</taxon>
        <taxon>Neoptera</taxon>
        <taxon>Endopterygota</taxon>
        <taxon>Diptera</taxon>
        <taxon>Brachycera</taxon>
        <taxon>Muscomorpha</taxon>
        <taxon>Tephritoidea</taxon>
        <taxon>Tephritidae</taxon>
        <taxon>Ceratitis</taxon>
        <taxon>Ceratitis</taxon>
    </lineage>
</organism>
<gene>
    <name evidence="2" type="ORF">CCAP1982_LOCUS6162</name>
</gene>